<gene>
    <name evidence="1" type="ORF">FK530_22475</name>
</gene>
<evidence type="ECO:0008006" key="3">
    <source>
        <dbReference type="Google" id="ProtNLM"/>
    </source>
</evidence>
<dbReference type="OrthoDB" id="4423546at2"/>
<keyword evidence="2" id="KW-1185">Reference proteome</keyword>
<dbReference type="EMBL" id="VIGX01000024">
    <property type="protein sequence ID" value="TWS25694.1"/>
    <property type="molecule type" value="Genomic_DNA"/>
</dbReference>
<proteinExistence type="predicted"/>
<protein>
    <recommendedName>
        <fullName evidence="3">Site-specific integrase</fullName>
    </recommendedName>
</protein>
<reference evidence="1 2" key="1">
    <citation type="submission" date="2019-06" db="EMBL/GenBank/DDBJ databases">
        <title>Tsukamurella conjunctivitidis sp. nov., Tsukamurella assacharolytica sp. nov. and Tsukamurella sputae sp. nov. isolated from patients with conjunctivitis, bacteraemia (lymphoma) and respiratory infection (sputum) in Hong Kong.</title>
        <authorList>
            <person name="Teng J.L.L."/>
            <person name="Lee H.H."/>
            <person name="Fong J.Y.H."/>
            <person name="Fok K.M.N."/>
            <person name="Lau S.K.P."/>
            <person name="Woo P.C.Y."/>
        </authorList>
    </citation>
    <scope>NUCLEOTIDE SEQUENCE [LARGE SCALE GENOMIC DNA]</scope>
    <source>
        <strain evidence="1 2">HKU72</strain>
    </source>
</reference>
<dbReference type="AlphaFoldDB" id="A0A5C5RSE2"/>
<comment type="caution">
    <text evidence="1">The sequence shown here is derived from an EMBL/GenBank/DDBJ whole genome shotgun (WGS) entry which is preliminary data.</text>
</comment>
<organism evidence="1 2">
    <name type="scientific">Tsukamurella conjunctivitidis</name>
    <dbReference type="NCBI Taxonomy" id="2592068"/>
    <lineage>
        <taxon>Bacteria</taxon>
        <taxon>Bacillati</taxon>
        <taxon>Actinomycetota</taxon>
        <taxon>Actinomycetes</taxon>
        <taxon>Mycobacteriales</taxon>
        <taxon>Tsukamurellaceae</taxon>
        <taxon>Tsukamurella</taxon>
    </lineage>
</organism>
<sequence length="375" mass="41475">MARFSGHHRSAKTLVASVAATPPAASVVTELPVPPEPVRELGAHPPEPQVSAMWLGAPESWVPEGQEALFDRLATLGVRGRSKRKVDAAARYSAALQTRLPVRARPTVETAAREVSRYLVDHVDDRGTLNLSVALRRSNVDQYLEDRRRRGRDKGMHQVKYQLYAVGRLVHPREFPPANQPISPRPRRHRPAGDHVIADHYGTAARLEGELQVRLYLLLDLCLGVGARPSDFKVLRGVDVTAGRRGGRDYAVVSLPNHSGGRRSVPIADRAASKRLLTRAEQVGDASLFRPGMAQAERNMTNRINEDLRANKLRPLDLYALRMRWLTDLAETVPAALWLQLADVSTLTALRDVTSDLPTYGMYSILDYVAGVRAA</sequence>
<evidence type="ECO:0000313" key="1">
    <source>
        <dbReference type="EMBL" id="TWS25694.1"/>
    </source>
</evidence>
<accession>A0A5C5RSE2</accession>
<name>A0A5C5RSE2_9ACTN</name>
<dbReference type="Proteomes" id="UP000319375">
    <property type="component" value="Unassembled WGS sequence"/>
</dbReference>
<dbReference type="RefSeq" id="WP_146489196.1">
    <property type="nucleotide sequence ID" value="NZ_VIGX01000024.1"/>
</dbReference>
<evidence type="ECO:0000313" key="2">
    <source>
        <dbReference type="Proteomes" id="UP000319375"/>
    </source>
</evidence>